<dbReference type="RefSeq" id="WP_172834128.1">
    <property type="nucleotide sequence ID" value="NZ_LT828648.1"/>
</dbReference>
<comment type="function">
    <text evidence="3">Required for maturation of 30S ribosomal subunits.</text>
</comment>
<dbReference type="CDD" id="cd01734">
    <property type="entry name" value="YlxS_C"/>
    <property type="match status" value="1"/>
</dbReference>
<comment type="similarity">
    <text evidence="3">Belongs to the RimP family.</text>
</comment>
<evidence type="ECO:0000256" key="3">
    <source>
        <dbReference type="HAMAP-Rule" id="MF_01077"/>
    </source>
</evidence>
<dbReference type="PANTHER" id="PTHR33867">
    <property type="entry name" value="RIBOSOME MATURATION FACTOR RIMP"/>
    <property type="match status" value="1"/>
</dbReference>
<dbReference type="Pfam" id="PF02576">
    <property type="entry name" value="RimP_N"/>
    <property type="match status" value="1"/>
</dbReference>
<dbReference type="AlphaFoldDB" id="A0A1W1I1Q1"/>
<dbReference type="Gene3D" id="2.30.30.180">
    <property type="entry name" value="Ribosome maturation factor RimP, C-terminal domain"/>
    <property type="match status" value="1"/>
</dbReference>
<dbReference type="SUPFAM" id="SSF74942">
    <property type="entry name" value="YhbC-like, C-terminal domain"/>
    <property type="match status" value="1"/>
</dbReference>
<dbReference type="InterPro" id="IPR003728">
    <property type="entry name" value="Ribosome_maturation_RimP"/>
</dbReference>
<dbReference type="GO" id="GO:0000028">
    <property type="term" value="P:ribosomal small subunit assembly"/>
    <property type="evidence" value="ECO:0007669"/>
    <property type="project" value="TreeGrafter"/>
</dbReference>
<keyword evidence="1 3" id="KW-0963">Cytoplasm</keyword>
<dbReference type="InterPro" id="IPR036847">
    <property type="entry name" value="RimP_C_sf"/>
</dbReference>
<gene>
    <name evidence="3 6" type="primary">rimP</name>
    <name evidence="6" type="ORF">NSJP_0768</name>
</gene>
<dbReference type="KEGG" id="nja:NSJP_0768"/>
<evidence type="ECO:0000313" key="7">
    <source>
        <dbReference type="Proteomes" id="UP000192042"/>
    </source>
</evidence>
<evidence type="ECO:0000259" key="4">
    <source>
        <dbReference type="Pfam" id="PF02576"/>
    </source>
</evidence>
<name>A0A1W1I1Q1_9BACT</name>
<dbReference type="Proteomes" id="UP000192042">
    <property type="component" value="Chromosome I"/>
</dbReference>
<evidence type="ECO:0000256" key="2">
    <source>
        <dbReference type="ARBA" id="ARBA00022517"/>
    </source>
</evidence>
<dbReference type="InterPro" id="IPR028989">
    <property type="entry name" value="RimP_N"/>
</dbReference>
<feature type="domain" description="Ribosome maturation factor RimP N-terminal" evidence="4">
    <location>
        <begin position="15"/>
        <end position="86"/>
    </location>
</feature>
<protein>
    <recommendedName>
        <fullName evidence="3">Ribosome maturation factor RimP</fullName>
    </recommendedName>
</protein>
<dbReference type="InterPro" id="IPR035956">
    <property type="entry name" value="RimP_N_sf"/>
</dbReference>
<dbReference type="GO" id="GO:0006412">
    <property type="term" value="P:translation"/>
    <property type="evidence" value="ECO:0007669"/>
    <property type="project" value="TreeGrafter"/>
</dbReference>
<dbReference type="FunFam" id="3.30.300.70:FF:000001">
    <property type="entry name" value="Ribosome maturation factor RimP"/>
    <property type="match status" value="1"/>
</dbReference>
<dbReference type="EMBL" id="LT828648">
    <property type="protein sequence ID" value="SLM46940.1"/>
    <property type="molecule type" value="Genomic_DNA"/>
</dbReference>
<dbReference type="HAMAP" id="MF_01077">
    <property type="entry name" value="RimP"/>
    <property type="match status" value="1"/>
</dbReference>
<dbReference type="Pfam" id="PF17384">
    <property type="entry name" value="DUF150_C"/>
    <property type="match status" value="1"/>
</dbReference>
<accession>A0A1W1I1Q1</accession>
<dbReference type="InterPro" id="IPR028998">
    <property type="entry name" value="RimP_C"/>
</dbReference>
<sequence length="158" mass="17554">MKESRPVVERITEAISPILWTLGLELVDVLCVGQGSRSVIRVFIDKPGGVTLDDCERAHVALGPALDVADPFPHAYTLEVSSPGLDRPFKRIQDYRRAIGKRISLKLKEPRAGQWRIVGRLNDVTEQAVTIAVADPSPERVMNLDFESIAEARLVVTW</sequence>
<keyword evidence="2 3" id="KW-0690">Ribosome biogenesis</keyword>
<keyword evidence="7" id="KW-1185">Reference proteome</keyword>
<evidence type="ECO:0000259" key="5">
    <source>
        <dbReference type="Pfam" id="PF17384"/>
    </source>
</evidence>
<reference evidence="6 7" key="1">
    <citation type="submission" date="2017-03" db="EMBL/GenBank/DDBJ databases">
        <authorList>
            <person name="Afonso C.L."/>
            <person name="Miller P.J."/>
            <person name="Scott M.A."/>
            <person name="Spackman E."/>
            <person name="Goraichik I."/>
            <person name="Dimitrov K.M."/>
            <person name="Suarez D.L."/>
            <person name="Swayne D.E."/>
        </authorList>
    </citation>
    <scope>NUCLEOTIDE SEQUENCE [LARGE SCALE GENOMIC DNA]</scope>
    <source>
        <strain evidence="6">Genome sequencing of Nitrospira japonica strain NJ11</strain>
    </source>
</reference>
<evidence type="ECO:0000256" key="1">
    <source>
        <dbReference type="ARBA" id="ARBA00022490"/>
    </source>
</evidence>
<dbReference type="STRING" id="1325564.NSJP_0768"/>
<organism evidence="6 7">
    <name type="scientific">Nitrospira japonica</name>
    <dbReference type="NCBI Taxonomy" id="1325564"/>
    <lineage>
        <taxon>Bacteria</taxon>
        <taxon>Pseudomonadati</taxon>
        <taxon>Nitrospirota</taxon>
        <taxon>Nitrospiria</taxon>
        <taxon>Nitrospirales</taxon>
        <taxon>Nitrospiraceae</taxon>
        <taxon>Nitrospira</taxon>
    </lineage>
</organism>
<comment type="subcellular location">
    <subcellularLocation>
        <location evidence="3">Cytoplasm</location>
    </subcellularLocation>
</comment>
<dbReference type="Gene3D" id="3.30.300.70">
    <property type="entry name" value="RimP-like superfamily, N-terminal"/>
    <property type="match status" value="1"/>
</dbReference>
<feature type="domain" description="Ribosome maturation factor RimP C-terminal" evidence="5">
    <location>
        <begin position="90"/>
        <end position="158"/>
    </location>
</feature>
<evidence type="ECO:0000313" key="6">
    <source>
        <dbReference type="EMBL" id="SLM46940.1"/>
    </source>
</evidence>
<dbReference type="PANTHER" id="PTHR33867:SF1">
    <property type="entry name" value="RIBOSOME MATURATION FACTOR RIMP"/>
    <property type="match status" value="1"/>
</dbReference>
<dbReference type="SUPFAM" id="SSF75420">
    <property type="entry name" value="YhbC-like, N-terminal domain"/>
    <property type="match status" value="1"/>
</dbReference>
<dbReference type="GO" id="GO:0005829">
    <property type="term" value="C:cytosol"/>
    <property type="evidence" value="ECO:0007669"/>
    <property type="project" value="TreeGrafter"/>
</dbReference>
<proteinExistence type="inferred from homology"/>